<comment type="caution">
    <text evidence="1">The sequence shown here is derived from an EMBL/GenBank/DDBJ whole genome shotgun (WGS) entry which is preliminary data.</text>
</comment>
<keyword evidence="2" id="KW-1185">Reference proteome</keyword>
<sequence>MPRAGLAASRTGSPILPTLSKSVELLMCPEINGSAYVPGTVNAGRNQRPVTLALRSDRMAP</sequence>
<proteinExistence type="predicted"/>
<dbReference type="EMBL" id="BONE01000012">
    <property type="protein sequence ID" value="GIF72583.1"/>
    <property type="molecule type" value="Genomic_DNA"/>
</dbReference>
<name>A0ABQ4CMR8_9ACTN</name>
<evidence type="ECO:0000313" key="2">
    <source>
        <dbReference type="Proteomes" id="UP000604117"/>
    </source>
</evidence>
<reference evidence="1 2" key="1">
    <citation type="submission" date="2021-01" db="EMBL/GenBank/DDBJ databases">
        <title>Whole genome shotgun sequence of Asanoa siamensis NBRC 107932.</title>
        <authorList>
            <person name="Komaki H."/>
            <person name="Tamura T."/>
        </authorList>
    </citation>
    <scope>NUCLEOTIDE SEQUENCE [LARGE SCALE GENOMIC DNA]</scope>
    <source>
        <strain evidence="1 2">NBRC 107932</strain>
    </source>
</reference>
<organism evidence="1 2">
    <name type="scientific">Asanoa siamensis</name>
    <dbReference type="NCBI Taxonomy" id="926357"/>
    <lineage>
        <taxon>Bacteria</taxon>
        <taxon>Bacillati</taxon>
        <taxon>Actinomycetota</taxon>
        <taxon>Actinomycetes</taxon>
        <taxon>Micromonosporales</taxon>
        <taxon>Micromonosporaceae</taxon>
        <taxon>Asanoa</taxon>
    </lineage>
</organism>
<accession>A0ABQ4CMR8</accession>
<evidence type="ECO:0000313" key="1">
    <source>
        <dbReference type="EMBL" id="GIF72583.1"/>
    </source>
</evidence>
<dbReference type="Proteomes" id="UP000604117">
    <property type="component" value="Unassembled WGS sequence"/>
</dbReference>
<protein>
    <submittedName>
        <fullName evidence="1">Uncharacterized protein</fullName>
    </submittedName>
</protein>
<gene>
    <name evidence="1" type="ORF">Asi02nite_21010</name>
</gene>